<name>A0A150S5V0_SORCE</name>
<comment type="caution">
    <text evidence="1">The sequence shown here is derived from an EMBL/GenBank/DDBJ whole genome shotgun (WGS) entry which is preliminary data.</text>
</comment>
<dbReference type="Proteomes" id="UP000075515">
    <property type="component" value="Unassembled WGS sequence"/>
</dbReference>
<protein>
    <submittedName>
        <fullName evidence="1">Uncharacterized protein</fullName>
    </submittedName>
</protein>
<reference evidence="1 2" key="1">
    <citation type="submission" date="2014-02" db="EMBL/GenBank/DDBJ databases">
        <title>The small core and large imbalanced accessory genome model reveals a collaborative survival strategy of Sorangium cellulosum strains in nature.</title>
        <authorList>
            <person name="Han K."/>
            <person name="Peng R."/>
            <person name="Blom J."/>
            <person name="Li Y.-Z."/>
        </authorList>
    </citation>
    <scope>NUCLEOTIDE SEQUENCE [LARGE SCALE GENOMIC DNA]</scope>
    <source>
        <strain evidence="1 2">So0149</strain>
    </source>
</reference>
<proteinExistence type="predicted"/>
<gene>
    <name evidence="1" type="ORF">BE18_22805</name>
</gene>
<dbReference type="AlphaFoldDB" id="A0A150S5V0"/>
<sequence length="187" mass="21206">MKKRSTHHDDLEWLFWDCESEMGFKSNFNSLILASKYGTKRTRIEDGELVNGVMEDLFNEDTLIDALDTRRALGRMAAAAKNRRVMAIYCALPSRAKAVLEAYYEPRRYPPEVREIFGGLAGVLHLTRTAQGIKRFSPAWVASAIVRKDPVVRQLQQEASSLYQGALAAYGRRANQLRAREQEAVTL</sequence>
<organism evidence="1 2">
    <name type="scientific">Sorangium cellulosum</name>
    <name type="common">Polyangium cellulosum</name>
    <dbReference type="NCBI Taxonomy" id="56"/>
    <lineage>
        <taxon>Bacteria</taxon>
        <taxon>Pseudomonadati</taxon>
        <taxon>Myxococcota</taxon>
        <taxon>Polyangia</taxon>
        <taxon>Polyangiales</taxon>
        <taxon>Polyangiaceae</taxon>
        <taxon>Sorangium</taxon>
    </lineage>
</organism>
<evidence type="ECO:0000313" key="1">
    <source>
        <dbReference type="EMBL" id="KYF89266.1"/>
    </source>
</evidence>
<evidence type="ECO:0000313" key="2">
    <source>
        <dbReference type="Proteomes" id="UP000075515"/>
    </source>
</evidence>
<accession>A0A150S5V0</accession>
<dbReference type="EMBL" id="JEMC01002261">
    <property type="protein sequence ID" value="KYF89266.1"/>
    <property type="molecule type" value="Genomic_DNA"/>
</dbReference>